<proteinExistence type="predicted"/>
<name>A0ABN2R0T8_9ACTN</name>
<evidence type="ECO:0000256" key="2">
    <source>
        <dbReference type="ARBA" id="ARBA00023002"/>
    </source>
</evidence>
<dbReference type="SUPFAM" id="SSF50129">
    <property type="entry name" value="GroES-like"/>
    <property type="match status" value="1"/>
</dbReference>
<organism evidence="4 5">
    <name type="scientific">Nocardioides panacihumi</name>
    <dbReference type="NCBI Taxonomy" id="400774"/>
    <lineage>
        <taxon>Bacteria</taxon>
        <taxon>Bacillati</taxon>
        <taxon>Actinomycetota</taxon>
        <taxon>Actinomycetes</taxon>
        <taxon>Propionibacteriales</taxon>
        <taxon>Nocardioidaceae</taxon>
        <taxon>Nocardioides</taxon>
    </lineage>
</organism>
<dbReference type="Proteomes" id="UP001500571">
    <property type="component" value="Unassembled WGS sequence"/>
</dbReference>
<keyword evidence="5" id="KW-1185">Reference proteome</keyword>
<dbReference type="InterPro" id="IPR020843">
    <property type="entry name" value="ER"/>
</dbReference>
<evidence type="ECO:0000256" key="1">
    <source>
        <dbReference type="ARBA" id="ARBA00022857"/>
    </source>
</evidence>
<dbReference type="SUPFAM" id="SSF51735">
    <property type="entry name" value="NAD(P)-binding Rossmann-fold domains"/>
    <property type="match status" value="1"/>
</dbReference>
<protein>
    <submittedName>
        <fullName evidence="4">NADP-dependent oxidoreductase</fullName>
    </submittedName>
</protein>
<dbReference type="InterPro" id="IPR036291">
    <property type="entry name" value="NAD(P)-bd_dom_sf"/>
</dbReference>
<dbReference type="Pfam" id="PF08240">
    <property type="entry name" value="ADH_N"/>
    <property type="match status" value="1"/>
</dbReference>
<dbReference type="EMBL" id="BAAAPB010000002">
    <property type="protein sequence ID" value="GAA1961636.1"/>
    <property type="molecule type" value="Genomic_DNA"/>
</dbReference>
<evidence type="ECO:0000313" key="4">
    <source>
        <dbReference type="EMBL" id="GAA1961636.1"/>
    </source>
</evidence>
<evidence type="ECO:0000259" key="3">
    <source>
        <dbReference type="SMART" id="SM00829"/>
    </source>
</evidence>
<dbReference type="Gene3D" id="3.90.180.10">
    <property type="entry name" value="Medium-chain alcohol dehydrogenases, catalytic domain"/>
    <property type="match status" value="1"/>
</dbReference>
<evidence type="ECO:0000313" key="5">
    <source>
        <dbReference type="Proteomes" id="UP001500571"/>
    </source>
</evidence>
<dbReference type="InterPro" id="IPR013154">
    <property type="entry name" value="ADH-like_N"/>
</dbReference>
<sequence length="309" mass="31328">MATMVVARDFGGPEVLDVVETDVPSPGPGEVRITVRAAGVNPADVKLREGVFGRPPLPLRLGSEISGVIAEVGTDVTGLSAGDEVLAYRVSGGYATELITKATNVFRKPASLPFEEAAGLLLVGATAAHALEASGVGEGDTLLVHAAAGGVGQQLVQLARLRGVRVIGTGSERSADLLRELGAEPVAYGDGLADRVRALAPEGPTAAVDLAGTDEALSVSLELVGDPERVVTASPRQAAVDAGIRAIGGGPGADPGTQIRNAARAELVRLAGDGSIKVRVSRTFPLTDVADAHRFVAEGHSGGKVVLIP</sequence>
<reference evidence="4 5" key="1">
    <citation type="journal article" date="2019" name="Int. J. Syst. Evol. Microbiol.">
        <title>The Global Catalogue of Microorganisms (GCM) 10K type strain sequencing project: providing services to taxonomists for standard genome sequencing and annotation.</title>
        <authorList>
            <consortium name="The Broad Institute Genomics Platform"/>
            <consortium name="The Broad Institute Genome Sequencing Center for Infectious Disease"/>
            <person name="Wu L."/>
            <person name="Ma J."/>
        </authorList>
    </citation>
    <scope>NUCLEOTIDE SEQUENCE [LARGE SCALE GENOMIC DNA]</scope>
    <source>
        <strain evidence="4 5">JCM 15309</strain>
    </source>
</reference>
<dbReference type="InterPro" id="IPR002364">
    <property type="entry name" value="Quin_OxRdtase/zeta-crystal_CS"/>
</dbReference>
<accession>A0ABN2R0T8</accession>
<dbReference type="PROSITE" id="PS01162">
    <property type="entry name" value="QOR_ZETA_CRYSTAL"/>
    <property type="match status" value="1"/>
</dbReference>
<dbReference type="RefSeq" id="WP_344044850.1">
    <property type="nucleotide sequence ID" value="NZ_BAAAPB010000002.1"/>
</dbReference>
<keyword evidence="2" id="KW-0560">Oxidoreductase</keyword>
<dbReference type="PANTHER" id="PTHR48106">
    <property type="entry name" value="QUINONE OXIDOREDUCTASE PIG3-RELATED"/>
    <property type="match status" value="1"/>
</dbReference>
<gene>
    <name evidence="4" type="ORF">GCM10009798_21750</name>
</gene>
<dbReference type="InterPro" id="IPR011032">
    <property type="entry name" value="GroES-like_sf"/>
</dbReference>
<keyword evidence="1" id="KW-0521">NADP</keyword>
<dbReference type="SMART" id="SM00829">
    <property type="entry name" value="PKS_ER"/>
    <property type="match status" value="1"/>
</dbReference>
<feature type="domain" description="Enoyl reductase (ER)" evidence="3">
    <location>
        <begin position="11"/>
        <end position="307"/>
    </location>
</feature>
<comment type="caution">
    <text evidence="4">The sequence shown here is derived from an EMBL/GenBank/DDBJ whole genome shotgun (WGS) entry which is preliminary data.</text>
</comment>
<dbReference type="Gene3D" id="3.40.50.720">
    <property type="entry name" value="NAD(P)-binding Rossmann-like Domain"/>
    <property type="match status" value="1"/>
</dbReference>
<dbReference type="CDD" id="cd05289">
    <property type="entry name" value="MDR_like_2"/>
    <property type="match status" value="1"/>
</dbReference>
<dbReference type="Pfam" id="PF13602">
    <property type="entry name" value="ADH_zinc_N_2"/>
    <property type="match status" value="1"/>
</dbReference>